<gene>
    <name evidence="1" type="ORF">BACCIP111883_02633</name>
</gene>
<dbReference type="SUPFAM" id="SSF161266">
    <property type="entry name" value="Gam-like"/>
    <property type="match status" value="1"/>
</dbReference>
<proteinExistence type="predicted"/>
<evidence type="ECO:0000313" key="1">
    <source>
        <dbReference type="EMBL" id="CAG9621842.1"/>
    </source>
</evidence>
<protein>
    <submittedName>
        <fullName evidence="1">Uncharacterized protein</fullName>
    </submittedName>
</protein>
<comment type="caution">
    <text evidence="1">The sequence shown here is derived from an EMBL/GenBank/DDBJ whole genome shotgun (WGS) entry which is preliminary data.</text>
</comment>
<reference evidence="1 2" key="1">
    <citation type="submission" date="2021-10" db="EMBL/GenBank/DDBJ databases">
        <authorList>
            <person name="Criscuolo A."/>
        </authorList>
    </citation>
    <scope>NUCLEOTIDE SEQUENCE [LARGE SCALE GENOMIC DNA]</scope>
    <source>
        <strain evidence="2">CIP 111883</strain>
    </source>
</reference>
<accession>A0ABN8ACR7</accession>
<keyword evidence="2" id="KW-1185">Reference proteome</keyword>
<dbReference type="EMBL" id="CAKJTJ010000014">
    <property type="protein sequence ID" value="CAG9621842.1"/>
    <property type="molecule type" value="Genomic_DNA"/>
</dbReference>
<dbReference type="Proteomes" id="UP000789833">
    <property type="component" value="Unassembled WGS sequence"/>
</dbReference>
<organism evidence="1 2">
    <name type="scientific">Sutcliffiella rhizosphaerae</name>
    <dbReference type="NCBI Taxonomy" id="2880967"/>
    <lineage>
        <taxon>Bacteria</taxon>
        <taxon>Bacillati</taxon>
        <taxon>Bacillota</taxon>
        <taxon>Bacilli</taxon>
        <taxon>Bacillales</taxon>
        <taxon>Bacillaceae</taxon>
        <taxon>Sutcliffiella</taxon>
    </lineage>
</organism>
<name>A0ABN8ACR7_9BACI</name>
<dbReference type="RefSeq" id="WP_230501790.1">
    <property type="nucleotide sequence ID" value="NZ_CAKJTJ010000014.1"/>
</dbReference>
<sequence length="134" mass="15787">MAKTSQHQVTADLIQEFYECLKRKKKLEQRMGELKEKFHHYFDEKFGQDEKAEIVMGAYKLQRQVRKTEKYKEEETVEKLEALNMEELIKVTKKPDDEKIKAAIQLNLLKEEDVKDFLVTSSTLAIAVKPLTPR</sequence>
<evidence type="ECO:0000313" key="2">
    <source>
        <dbReference type="Proteomes" id="UP000789833"/>
    </source>
</evidence>